<dbReference type="SUPFAM" id="SSF52540">
    <property type="entry name" value="P-loop containing nucleoside triphosphate hydrolases"/>
    <property type="match status" value="1"/>
</dbReference>
<accession>A0A4Q9GSS6</accession>
<dbReference type="AlphaFoldDB" id="A0A4Q9GSS6"/>
<evidence type="ECO:0000259" key="2">
    <source>
        <dbReference type="Pfam" id="PF13514"/>
    </source>
</evidence>
<dbReference type="Proteomes" id="UP000291613">
    <property type="component" value="Unassembled WGS sequence"/>
</dbReference>
<evidence type="ECO:0000313" key="3">
    <source>
        <dbReference type="EMBL" id="TBN54857.1"/>
    </source>
</evidence>
<gene>
    <name evidence="3" type="ORF">EYR15_01460</name>
</gene>
<dbReference type="Pfam" id="PF13514">
    <property type="entry name" value="AAA_27"/>
    <property type="match status" value="1"/>
</dbReference>
<dbReference type="Gene3D" id="3.40.50.300">
    <property type="entry name" value="P-loop containing nucleotide triphosphate hydrolases"/>
    <property type="match status" value="2"/>
</dbReference>
<feature type="coiled-coil region" evidence="1">
    <location>
        <begin position="591"/>
        <end position="625"/>
    </location>
</feature>
<dbReference type="RefSeq" id="WP_131001110.1">
    <property type="nucleotide sequence ID" value="NZ_JBHSZR010000002.1"/>
</dbReference>
<feature type="domain" description="YhaN AAA" evidence="2">
    <location>
        <begin position="1"/>
        <end position="204"/>
    </location>
</feature>
<dbReference type="InterPro" id="IPR038734">
    <property type="entry name" value="YhaN_AAA"/>
</dbReference>
<proteinExistence type="predicted"/>
<dbReference type="OrthoDB" id="9764467at2"/>
<dbReference type="PANTHER" id="PTHR41259:SF1">
    <property type="entry name" value="DOUBLE-STRAND BREAK REPAIR RAD50 ATPASE, PUTATIVE-RELATED"/>
    <property type="match status" value="1"/>
</dbReference>
<feature type="coiled-coil region" evidence="1">
    <location>
        <begin position="279"/>
        <end position="329"/>
    </location>
</feature>
<dbReference type="PANTHER" id="PTHR41259">
    <property type="entry name" value="DOUBLE-STRAND BREAK REPAIR RAD50 ATPASE, PUTATIVE-RELATED"/>
    <property type="match status" value="1"/>
</dbReference>
<sequence>MRFDEIAIERYGAFESRALTLPKTGLSVIYGPNEAGKSTTLSAIGDFLFGVPPRTVRGAVFGNDAIRIQATLSRADGSSLTLRRRKGNVRTLTNGDNSIVEEAALATLLGPTNRDRFETLFGLDHERLRRGGERLLQADGEIGRLIVEAGGGLSALVARLKAIDSEIDRLFAPRRSADRAFYKALDAFEGADREAKEGLLTREKHEAARAAQAAAKGEENRLGEERRALALTLSALERTARVIPLLRSLDQAEQALAAIDAPALPETFDADVSAAVAALTQAEAALASAEAASEVLNARLGAIAVDDRLVAAEAEIRDAAERATHLAKQRDDRPNRLKELGETSARLDGLRRRLGLGPDEDLGPRLPAEEAVRAVGALAGAAQRRAPAVENAHRAIAEAEAEIDALDARIAAELRAGRGAPVGVSTAEIAGLPGAIAIAETKRAQGAAAEAGAEAAARALAFADVAALEALSCPDPDWLARAIARDETAETERLRQTTLRADAETRRDIALSDVARLDMGREVASEASLAAARQIRTEAWRPIREAHLSGQASSSDPETRRLEADALEAAFATSDDIADRRAAEAERAAGLAQAKRRLSEAAAAAEAAERALQAIEAGRAEARAERSAAFPDADARAPELGGLKALAERRRDILAATREARSLLRDAEAARAQLSGSLAALDFAERACGLSPQPNEPLPHRVRATLAAVERHDHAHAEHMRDLAAREKTAARLTAERRQLTMLEAEESIWREAWGPAVRRLGLDVTVSADDAAAAAVEWSGARGVMTALDLIRDRIGKMDRDEAELSDRIAAIGDTAGVALPDDSVAAARMLFAHFAETDGRRRDRETLAPDAKEVALVLDRRRAELDERRAEIDRLAEAAGVATDDGAALAAVAARHAERRSLAQEIARLTEGLATAGDGRSIDDLRQAAAGRDLDEVKADAEAMRAQVRRTDEDHHDAIRAEHDARASLDALATQEGVNRAIVARESATAELHEAAERYVELSLARDLVNEAIQKVRAERQDPLVARAGELFALATRGAYAGVGADVDDGGQPVVVGRRADGRTVHVAAMSDGTRDQLFLAFRLASLESYCRAAEPLPFVADDVLVHFDDDRAQATLDLLAEFASVTQVLLFTHHAGVRDMGAALAAQGRCGLVEIGG</sequence>
<organism evidence="3 4">
    <name type="scientific">Hansschlegelia quercus</name>
    <dbReference type="NCBI Taxonomy" id="2528245"/>
    <lineage>
        <taxon>Bacteria</taxon>
        <taxon>Pseudomonadati</taxon>
        <taxon>Pseudomonadota</taxon>
        <taxon>Alphaproteobacteria</taxon>
        <taxon>Hyphomicrobiales</taxon>
        <taxon>Methylopilaceae</taxon>
        <taxon>Hansschlegelia</taxon>
    </lineage>
</organism>
<keyword evidence="4" id="KW-1185">Reference proteome</keyword>
<name>A0A4Q9GSS6_9HYPH</name>
<evidence type="ECO:0000256" key="1">
    <source>
        <dbReference type="SAM" id="Coils"/>
    </source>
</evidence>
<protein>
    <submittedName>
        <fullName evidence="3">Chromosome segregation protein SMC</fullName>
    </submittedName>
</protein>
<dbReference type="InterPro" id="IPR027417">
    <property type="entry name" value="P-loop_NTPase"/>
</dbReference>
<feature type="coiled-coil region" evidence="1">
    <location>
        <begin position="389"/>
        <end position="416"/>
    </location>
</feature>
<keyword evidence="1" id="KW-0175">Coiled coil</keyword>
<reference evidence="3 4" key="1">
    <citation type="submission" date="2019-02" db="EMBL/GenBank/DDBJ databases">
        <title>Hansschlegelia quercus sp. nov., a novel methylotrophic bacterium from buds of oak (Quercus robur L.).</title>
        <authorList>
            <person name="Agafonova N.V."/>
            <person name="Kaparullina E.N."/>
            <person name="Grouzdev D.S."/>
            <person name="Doronina N.V."/>
        </authorList>
    </citation>
    <scope>NUCLEOTIDE SEQUENCE [LARGE SCALE GENOMIC DNA]</scope>
    <source>
        <strain evidence="3 4">Dub</strain>
    </source>
</reference>
<evidence type="ECO:0000313" key="4">
    <source>
        <dbReference type="Proteomes" id="UP000291613"/>
    </source>
</evidence>
<comment type="caution">
    <text evidence="3">The sequence shown here is derived from an EMBL/GenBank/DDBJ whole genome shotgun (WGS) entry which is preliminary data.</text>
</comment>
<dbReference type="EMBL" id="SIUB01000001">
    <property type="protein sequence ID" value="TBN54857.1"/>
    <property type="molecule type" value="Genomic_DNA"/>
</dbReference>